<comment type="similarity">
    <text evidence="2">Belongs to the ABC transporter superfamily.</text>
</comment>
<dbReference type="RefSeq" id="WP_085879219.1">
    <property type="nucleotide sequence ID" value="NZ_FWFZ01000010.1"/>
</dbReference>
<reference evidence="9 10" key="1">
    <citation type="submission" date="2017-03" db="EMBL/GenBank/DDBJ databases">
        <authorList>
            <person name="Afonso C.L."/>
            <person name="Miller P.J."/>
            <person name="Scott M.A."/>
            <person name="Spackman E."/>
            <person name="Goraichik I."/>
            <person name="Dimitrov K.M."/>
            <person name="Suarez D.L."/>
            <person name="Swayne D.E."/>
        </authorList>
    </citation>
    <scope>NUCLEOTIDE SEQUENCE [LARGE SCALE GENOMIC DNA]</scope>
    <source>
        <strain evidence="9 10">CECT 7023</strain>
    </source>
</reference>
<keyword evidence="4" id="KW-1003">Cell membrane</keyword>
<proteinExistence type="inferred from homology"/>
<dbReference type="NCBIfam" id="NF008453">
    <property type="entry name" value="PRK11308.1"/>
    <property type="match status" value="2"/>
</dbReference>
<dbReference type="SMART" id="SM00382">
    <property type="entry name" value="AAA"/>
    <property type="match status" value="2"/>
</dbReference>
<organism evidence="9 10">
    <name type="scientific">Roseisalinus antarcticus</name>
    <dbReference type="NCBI Taxonomy" id="254357"/>
    <lineage>
        <taxon>Bacteria</taxon>
        <taxon>Pseudomonadati</taxon>
        <taxon>Pseudomonadota</taxon>
        <taxon>Alphaproteobacteria</taxon>
        <taxon>Rhodobacterales</taxon>
        <taxon>Roseobacteraceae</taxon>
        <taxon>Roseisalinus</taxon>
    </lineage>
</organism>
<dbReference type="Gene3D" id="3.40.50.300">
    <property type="entry name" value="P-loop containing nucleotide triphosphate hydrolases"/>
    <property type="match status" value="2"/>
</dbReference>
<dbReference type="EC" id="3.6.3.-" evidence="9"/>
<protein>
    <submittedName>
        <fullName evidence="9">Glutathione import ATP-binding protein GsiA</fullName>
        <ecNumber evidence="9">3.6.3.-</ecNumber>
    </submittedName>
</protein>
<dbReference type="SUPFAM" id="SSF52540">
    <property type="entry name" value="P-loop containing nucleoside triphosphate hydrolases"/>
    <property type="match status" value="2"/>
</dbReference>
<sequence length="531" mass="57668">MTAPLLEIRDLRVAIPTATGVIEALRGVSLSVAPGEVLGIVGESGGGKSMIARTLTHLLPAQAEAQGQVTLAGTDVMTLRGEALRRFRGRSVGLCFQNPRSALNPVRKIGDQLIDRLREHAPGGDLRARAVTALAAVGLRSPETMMGQFPHQLSGGMAQRVMIALSLACNPRLLVADEPTTGLDVTLTGEILTLIARQARDGARGVMIISHDIAALSKVSDRLVVMEKGLIVEEGSTRRIVTAPRHRYTRRLIEAVPDVTTRRRAQPREDGRSVVMAIRDIDVTYPARFGRRPAPALTGVSLDIRMGDTIAVVGESGSGKSTLSRAIMGLLAPSRGEIRFRGKTMSSMRFSARRGLRRYMQMVFQDPFDALNPRMSVEDIVSDPLRLVERDAARRSAAIDRVLVEVGLDPTFRTRRPHELSGGQAQRVGIARALSIAPELVVLDEPASALDVTVQAQLLDLIRRLTERRDRAYLIVSHDLATVRALCDRVVVIDAGRIVEEGPTEHVFTNPASPKTRALLDAAPRLYTDAT</sequence>
<evidence type="ECO:0000259" key="8">
    <source>
        <dbReference type="PROSITE" id="PS50893"/>
    </source>
</evidence>
<dbReference type="Pfam" id="PF00005">
    <property type="entry name" value="ABC_tran"/>
    <property type="match status" value="2"/>
</dbReference>
<evidence type="ECO:0000256" key="1">
    <source>
        <dbReference type="ARBA" id="ARBA00004417"/>
    </source>
</evidence>
<dbReference type="PROSITE" id="PS00211">
    <property type="entry name" value="ABC_TRANSPORTER_1"/>
    <property type="match status" value="2"/>
</dbReference>
<dbReference type="NCBIfam" id="NF007739">
    <property type="entry name" value="PRK10419.1"/>
    <property type="match status" value="2"/>
</dbReference>
<comment type="subcellular location">
    <subcellularLocation>
        <location evidence="1">Cell inner membrane</location>
        <topology evidence="1">Peripheral membrane protein</topology>
    </subcellularLocation>
</comment>
<dbReference type="GO" id="GO:0016887">
    <property type="term" value="F:ATP hydrolysis activity"/>
    <property type="evidence" value="ECO:0007669"/>
    <property type="project" value="InterPro"/>
</dbReference>
<dbReference type="GO" id="GO:0005524">
    <property type="term" value="F:ATP binding"/>
    <property type="evidence" value="ECO:0007669"/>
    <property type="project" value="UniProtKB-KW"/>
</dbReference>
<dbReference type="GO" id="GO:0015833">
    <property type="term" value="P:peptide transport"/>
    <property type="evidence" value="ECO:0007669"/>
    <property type="project" value="InterPro"/>
</dbReference>
<evidence type="ECO:0000256" key="3">
    <source>
        <dbReference type="ARBA" id="ARBA00022448"/>
    </source>
</evidence>
<evidence type="ECO:0000256" key="4">
    <source>
        <dbReference type="ARBA" id="ARBA00022475"/>
    </source>
</evidence>
<dbReference type="OrthoDB" id="9802264at2"/>
<evidence type="ECO:0000256" key="5">
    <source>
        <dbReference type="ARBA" id="ARBA00022741"/>
    </source>
</evidence>
<dbReference type="InterPro" id="IPR017871">
    <property type="entry name" value="ABC_transporter-like_CS"/>
</dbReference>
<evidence type="ECO:0000313" key="9">
    <source>
        <dbReference type="EMBL" id="SLN53472.1"/>
    </source>
</evidence>
<dbReference type="GO" id="GO:0005886">
    <property type="term" value="C:plasma membrane"/>
    <property type="evidence" value="ECO:0007669"/>
    <property type="project" value="UniProtKB-SubCell"/>
</dbReference>
<dbReference type="Pfam" id="PF08352">
    <property type="entry name" value="oligo_HPY"/>
    <property type="match status" value="2"/>
</dbReference>
<keyword evidence="3" id="KW-0813">Transport</keyword>
<evidence type="ECO:0000256" key="6">
    <source>
        <dbReference type="ARBA" id="ARBA00022840"/>
    </source>
</evidence>
<dbReference type="InterPro" id="IPR013563">
    <property type="entry name" value="Oligopep_ABC_C"/>
</dbReference>
<dbReference type="PROSITE" id="PS50893">
    <property type="entry name" value="ABC_TRANSPORTER_2"/>
    <property type="match status" value="2"/>
</dbReference>
<dbReference type="CDD" id="cd03257">
    <property type="entry name" value="ABC_NikE_OppD_transporters"/>
    <property type="match status" value="2"/>
</dbReference>
<name>A0A1Y5T0M7_9RHOB</name>
<feature type="domain" description="ABC transporter" evidence="8">
    <location>
        <begin position="278"/>
        <end position="520"/>
    </location>
</feature>
<keyword evidence="6 9" id="KW-0067">ATP-binding</keyword>
<keyword evidence="9" id="KW-0378">Hydrolase</keyword>
<dbReference type="InterPro" id="IPR003593">
    <property type="entry name" value="AAA+_ATPase"/>
</dbReference>
<dbReference type="AlphaFoldDB" id="A0A1Y5T0M7"/>
<dbReference type="PANTHER" id="PTHR43297">
    <property type="entry name" value="OLIGOPEPTIDE TRANSPORT ATP-BINDING PROTEIN APPD"/>
    <property type="match status" value="1"/>
</dbReference>
<dbReference type="Proteomes" id="UP000193900">
    <property type="component" value="Unassembled WGS sequence"/>
</dbReference>
<keyword evidence="10" id="KW-1185">Reference proteome</keyword>
<keyword evidence="7" id="KW-0472">Membrane</keyword>
<gene>
    <name evidence="9" type="primary">gsiA_4</name>
    <name evidence="9" type="ORF">ROA7023_02373</name>
</gene>
<evidence type="ECO:0000256" key="2">
    <source>
        <dbReference type="ARBA" id="ARBA00005417"/>
    </source>
</evidence>
<evidence type="ECO:0000313" key="10">
    <source>
        <dbReference type="Proteomes" id="UP000193900"/>
    </source>
</evidence>
<accession>A0A1Y5T0M7</accession>
<evidence type="ECO:0000256" key="7">
    <source>
        <dbReference type="ARBA" id="ARBA00023136"/>
    </source>
</evidence>
<dbReference type="InterPro" id="IPR050388">
    <property type="entry name" value="ABC_Ni/Peptide_Import"/>
</dbReference>
<dbReference type="PANTHER" id="PTHR43297:SF2">
    <property type="entry name" value="DIPEPTIDE TRANSPORT ATP-BINDING PROTEIN DPPD"/>
    <property type="match status" value="1"/>
</dbReference>
<dbReference type="EMBL" id="FWFZ01000010">
    <property type="protein sequence ID" value="SLN53472.1"/>
    <property type="molecule type" value="Genomic_DNA"/>
</dbReference>
<dbReference type="InterPro" id="IPR003439">
    <property type="entry name" value="ABC_transporter-like_ATP-bd"/>
</dbReference>
<feature type="domain" description="ABC transporter" evidence="8">
    <location>
        <begin position="6"/>
        <end position="253"/>
    </location>
</feature>
<dbReference type="InterPro" id="IPR027417">
    <property type="entry name" value="P-loop_NTPase"/>
</dbReference>
<keyword evidence="5" id="KW-0547">Nucleotide-binding</keyword>